<sequence>MIDVTCTYGSPKCKGRGKAKLLDVVRKVATEGKLNVEFDHTGRTWKAIRDNGPWYDSAIGDWFNFDLDANGGLIRSIIDRDSAKCHKDWKNDLHNYFKELGGDDNEEYVRAQPPSPRGPQKQTTLGPLLRQVYVQQVLRKHRRQIQITAIIISRRACMAEPYTYTSAIRSSKGCHSLAGPRYASRAYDENRPHTSVEDRPKCYFILEIPVEVLDVNATSAGVFATSYFPSFFISSSFENLISFSCNLFFPSIAKSSSFVAEGEDEIGEADVKFIGFGYLEKNQTSKLKVKEVKSWRERFGILNGIEIQDLNSIKRVTSPREGWLALYELSLLWGMRFLCQRARVEIEPSVEDLCCLYSLKQISLSKGWFILAQRKRNKISFEKVTPQVCNRLTKLQATSYVAVTPRVAVRTRSASAVAIMFASKLKKEFLSHAEVIEKMGDAKSLVVKGKGKAGDLGNPFVIGLRLFIRADLDCLYSEPLRELVDSFYSGSVKHGFVVSYRCAQIEELVVEKDRVIVELRMKLSTEEKVVRTSKRSLWIVKRPRRPRASILSSLRKR</sequence>
<accession>A0AA88EAY9</accession>
<evidence type="ECO:0000313" key="2">
    <source>
        <dbReference type="EMBL" id="GMN69640.1"/>
    </source>
</evidence>
<organism evidence="2 3">
    <name type="scientific">Ficus carica</name>
    <name type="common">Common fig</name>
    <dbReference type="NCBI Taxonomy" id="3494"/>
    <lineage>
        <taxon>Eukaryota</taxon>
        <taxon>Viridiplantae</taxon>
        <taxon>Streptophyta</taxon>
        <taxon>Embryophyta</taxon>
        <taxon>Tracheophyta</taxon>
        <taxon>Spermatophyta</taxon>
        <taxon>Magnoliopsida</taxon>
        <taxon>eudicotyledons</taxon>
        <taxon>Gunneridae</taxon>
        <taxon>Pentapetalae</taxon>
        <taxon>rosids</taxon>
        <taxon>fabids</taxon>
        <taxon>Rosales</taxon>
        <taxon>Moraceae</taxon>
        <taxon>Ficeae</taxon>
        <taxon>Ficus</taxon>
    </lineage>
</organism>
<keyword evidence="3" id="KW-1185">Reference proteome</keyword>
<evidence type="ECO:0000256" key="1">
    <source>
        <dbReference type="SAM" id="MobiDB-lite"/>
    </source>
</evidence>
<gene>
    <name evidence="2" type="ORF">TIFTF001_038685</name>
</gene>
<dbReference type="EMBL" id="BTGU01000895">
    <property type="protein sequence ID" value="GMN69640.1"/>
    <property type="molecule type" value="Genomic_DNA"/>
</dbReference>
<feature type="region of interest" description="Disordered" evidence="1">
    <location>
        <begin position="104"/>
        <end position="123"/>
    </location>
</feature>
<dbReference type="AlphaFoldDB" id="A0AA88EAY9"/>
<comment type="caution">
    <text evidence="2">The sequence shown here is derived from an EMBL/GenBank/DDBJ whole genome shotgun (WGS) entry which is preliminary data.</text>
</comment>
<proteinExistence type="predicted"/>
<name>A0AA88EAY9_FICCA</name>
<evidence type="ECO:0000313" key="3">
    <source>
        <dbReference type="Proteomes" id="UP001187192"/>
    </source>
</evidence>
<protein>
    <submittedName>
        <fullName evidence="2">Uncharacterized protein</fullName>
    </submittedName>
</protein>
<dbReference type="Proteomes" id="UP001187192">
    <property type="component" value="Unassembled WGS sequence"/>
</dbReference>
<reference evidence="2" key="1">
    <citation type="submission" date="2023-07" db="EMBL/GenBank/DDBJ databases">
        <title>draft genome sequence of fig (Ficus carica).</title>
        <authorList>
            <person name="Takahashi T."/>
            <person name="Nishimura K."/>
        </authorList>
    </citation>
    <scope>NUCLEOTIDE SEQUENCE</scope>
</reference>